<dbReference type="AlphaFoldDB" id="A0AAD5JTK4"/>
<dbReference type="EMBL" id="JAJSOW010000002">
    <property type="protein sequence ID" value="KAI9198547.1"/>
    <property type="molecule type" value="Genomic_DNA"/>
</dbReference>
<evidence type="ECO:0000313" key="3">
    <source>
        <dbReference type="Proteomes" id="UP001064489"/>
    </source>
</evidence>
<protein>
    <submittedName>
        <fullName evidence="2">Uncharacterized protein</fullName>
    </submittedName>
</protein>
<reference evidence="2 3" key="1">
    <citation type="journal article" date="2022" name="Plant J.">
        <title>Strategies of tolerance reflected in two North American maple genomes.</title>
        <authorList>
            <person name="McEvoy S.L."/>
            <person name="Sezen U.U."/>
            <person name="Trouern-Trend A."/>
            <person name="McMahon S.M."/>
            <person name="Schaberg P.G."/>
            <person name="Yang J."/>
            <person name="Wegrzyn J.L."/>
            <person name="Swenson N.G."/>
        </authorList>
    </citation>
    <scope>NUCLEOTIDE SEQUENCE [LARGE SCALE GENOMIC DNA]</scope>
    <source>
        <strain evidence="2">91603</strain>
    </source>
</reference>
<organism evidence="2 3">
    <name type="scientific">Acer negundo</name>
    <name type="common">Box elder</name>
    <dbReference type="NCBI Taxonomy" id="4023"/>
    <lineage>
        <taxon>Eukaryota</taxon>
        <taxon>Viridiplantae</taxon>
        <taxon>Streptophyta</taxon>
        <taxon>Embryophyta</taxon>
        <taxon>Tracheophyta</taxon>
        <taxon>Spermatophyta</taxon>
        <taxon>Magnoliopsida</taxon>
        <taxon>eudicotyledons</taxon>
        <taxon>Gunneridae</taxon>
        <taxon>Pentapetalae</taxon>
        <taxon>rosids</taxon>
        <taxon>malvids</taxon>
        <taxon>Sapindales</taxon>
        <taxon>Sapindaceae</taxon>
        <taxon>Hippocastanoideae</taxon>
        <taxon>Acereae</taxon>
        <taxon>Acer</taxon>
    </lineage>
</organism>
<name>A0AAD5JTK4_ACENE</name>
<keyword evidence="1" id="KW-0812">Transmembrane</keyword>
<gene>
    <name evidence="2" type="ORF">LWI28_017970</name>
</gene>
<proteinExistence type="predicted"/>
<feature type="transmembrane region" description="Helical" evidence="1">
    <location>
        <begin position="23"/>
        <end position="53"/>
    </location>
</feature>
<keyword evidence="1" id="KW-1133">Transmembrane helix</keyword>
<sequence>MNHSTFTFQMHHNEERSWRRQWWLAWLLTLFMGSSVLLELLLGLALSFTAVVLRNSLLVLQERGGSTPCHGRATFCLIFLGYSTMSM</sequence>
<evidence type="ECO:0000313" key="2">
    <source>
        <dbReference type="EMBL" id="KAI9198547.1"/>
    </source>
</evidence>
<comment type="caution">
    <text evidence="2">The sequence shown here is derived from an EMBL/GenBank/DDBJ whole genome shotgun (WGS) entry which is preliminary data.</text>
</comment>
<keyword evidence="3" id="KW-1185">Reference proteome</keyword>
<dbReference type="Proteomes" id="UP001064489">
    <property type="component" value="Chromosome 13"/>
</dbReference>
<keyword evidence="1" id="KW-0472">Membrane</keyword>
<accession>A0AAD5JTK4</accession>
<evidence type="ECO:0000256" key="1">
    <source>
        <dbReference type="SAM" id="Phobius"/>
    </source>
</evidence>